<gene>
    <name evidence="2" type="ORF">E2C01_031125</name>
</gene>
<feature type="chain" id="PRO_5023029667" description="Secreted protein" evidence="1">
    <location>
        <begin position="19"/>
        <end position="75"/>
    </location>
</feature>
<dbReference type="Proteomes" id="UP000324222">
    <property type="component" value="Unassembled WGS sequence"/>
</dbReference>
<name>A0A5B7EWU0_PORTR</name>
<feature type="signal peptide" evidence="1">
    <location>
        <begin position="1"/>
        <end position="18"/>
    </location>
</feature>
<evidence type="ECO:0000313" key="3">
    <source>
        <dbReference type="Proteomes" id="UP000324222"/>
    </source>
</evidence>
<dbReference type="EMBL" id="VSRR010003839">
    <property type="protein sequence ID" value="MPC37637.1"/>
    <property type="molecule type" value="Genomic_DNA"/>
</dbReference>
<evidence type="ECO:0000313" key="2">
    <source>
        <dbReference type="EMBL" id="MPC37637.1"/>
    </source>
</evidence>
<comment type="caution">
    <text evidence="2">The sequence shown here is derived from an EMBL/GenBank/DDBJ whole genome shotgun (WGS) entry which is preliminary data.</text>
</comment>
<evidence type="ECO:0000256" key="1">
    <source>
        <dbReference type="SAM" id="SignalP"/>
    </source>
</evidence>
<keyword evidence="3" id="KW-1185">Reference proteome</keyword>
<accession>A0A5B7EWU0</accession>
<keyword evidence="1" id="KW-0732">Signal</keyword>
<proteinExistence type="predicted"/>
<sequence>MLVSGFLFLSFSSIPTLSGKILNFANAHNVVWFDFIIVSLYAPPSPSTPTLNSSLALAYSVKHHPVGRDISFSVS</sequence>
<organism evidence="2 3">
    <name type="scientific">Portunus trituberculatus</name>
    <name type="common">Swimming crab</name>
    <name type="synonym">Neptunus trituberculatus</name>
    <dbReference type="NCBI Taxonomy" id="210409"/>
    <lineage>
        <taxon>Eukaryota</taxon>
        <taxon>Metazoa</taxon>
        <taxon>Ecdysozoa</taxon>
        <taxon>Arthropoda</taxon>
        <taxon>Crustacea</taxon>
        <taxon>Multicrustacea</taxon>
        <taxon>Malacostraca</taxon>
        <taxon>Eumalacostraca</taxon>
        <taxon>Eucarida</taxon>
        <taxon>Decapoda</taxon>
        <taxon>Pleocyemata</taxon>
        <taxon>Brachyura</taxon>
        <taxon>Eubrachyura</taxon>
        <taxon>Portunoidea</taxon>
        <taxon>Portunidae</taxon>
        <taxon>Portuninae</taxon>
        <taxon>Portunus</taxon>
    </lineage>
</organism>
<reference evidence="2 3" key="1">
    <citation type="submission" date="2019-05" db="EMBL/GenBank/DDBJ databases">
        <title>Another draft genome of Portunus trituberculatus and its Hox gene families provides insights of decapod evolution.</title>
        <authorList>
            <person name="Jeong J.-H."/>
            <person name="Song I."/>
            <person name="Kim S."/>
            <person name="Choi T."/>
            <person name="Kim D."/>
            <person name="Ryu S."/>
            <person name="Kim W."/>
        </authorList>
    </citation>
    <scope>NUCLEOTIDE SEQUENCE [LARGE SCALE GENOMIC DNA]</scope>
    <source>
        <tissue evidence="2">Muscle</tissue>
    </source>
</reference>
<evidence type="ECO:0008006" key="4">
    <source>
        <dbReference type="Google" id="ProtNLM"/>
    </source>
</evidence>
<dbReference type="AlphaFoldDB" id="A0A5B7EWU0"/>
<protein>
    <recommendedName>
        <fullName evidence="4">Secreted protein</fullName>
    </recommendedName>
</protein>